<dbReference type="PROSITE" id="PS51208">
    <property type="entry name" value="AUTOTRANSPORTER"/>
    <property type="match status" value="1"/>
</dbReference>
<dbReference type="RefSeq" id="WP_309262151.1">
    <property type="nucleotide sequence ID" value="NZ_JARUHG010000002.1"/>
</dbReference>
<dbReference type="InterPro" id="IPR017186">
    <property type="entry name" value="Lipase_autotranspt_EstA"/>
</dbReference>
<dbReference type="SUPFAM" id="SSF52266">
    <property type="entry name" value="SGNH hydrolase"/>
    <property type="match status" value="1"/>
</dbReference>
<proteinExistence type="inferred from homology"/>
<dbReference type="CDD" id="cd01847">
    <property type="entry name" value="Triacylglycerol_lipase_like"/>
    <property type="match status" value="1"/>
</dbReference>
<gene>
    <name evidence="6" type="ORF">P8609_08365</name>
</gene>
<accession>A0ABU1CCS0</accession>
<keyword evidence="7" id="KW-1185">Reference proteome</keyword>
<evidence type="ECO:0000256" key="3">
    <source>
        <dbReference type="ARBA" id="ARBA00022801"/>
    </source>
</evidence>
<dbReference type="InterPro" id="IPR036709">
    <property type="entry name" value="Autotransporte_beta_dom_sf"/>
</dbReference>
<dbReference type="SMART" id="SM00869">
    <property type="entry name" value="Autotransporter"/>
    <property type="match status" value="1"/>
</dbReference>
<dbReference type="EMBL" id="JARUHG010000002">
    <property type="protein sequence ID" value="MDR0182986.1"/>
    <property type="molecule type" value="Genomic_DNA"/>
</dbReference>
<feature type="signal peptide" evidence="4">
    <location>
        <begin position="1"/>
        <end position="22"/>
    </location>
</feature>
<keyword evidence="2 4" id="KW-0732">Signal</keyword>
<dbReference type="Proteomes" id="UP001233535">
    <property type="component" value="Unassembled WGS sequence"/>
</dbReference>
<feature type="domain" description="Autotransporter" evidence="5">
    <location>
        <begin position="338"/>
        <end position="611"/>
    </location>
</feature>
<dbReference type="Pfam" id="PF00657">
    <property type="entry name" value="Lipase_GDSL"/>
    <property type="match status" value="1"/>
</dbReference>
<feature type="chain" id="PRO_5046038986" evidence="4">
    <location>
        <begin position="23"/>
        <end position="611"/>
    </location>
</feature>
<evidence type="ECO:0000313" key="7">
    <source>
        <dbReference type="Proteomes" id="UP001233535"/>
    </source>
</evidence>
<sequence length="611" mass="63766">MIKPVRSVLAAALALATAPAFAQDYSQTVFFGDSLTDAGYFRPAIVLQAGAAGALLGRFTTNPGLVWSEQLATELGTNAAPFNAGGTNYAIGGALVSNDRAGLTPQLPTLSLRSQITRYLTANGGAADPNALYTVWGGANDLFAAAAAPAQAQALVGAAVTGQVANVMTLQNAGAQYILVPNVPDLGITPQFRSQGAAASAAGTALATGYNNGLYAGLAAAGARFIPVDTFHLLQEIVANPAPYGFTNTTGTACNPQITAQSITCNPVTPGSMVSPDAANTYVFADGVHPSSRAHEIVADYALSLLEAPRQIAVLPHSEAMVGRARAERVGAQAATRPDIDGMRWWADLRGDSQRYGRGDHYDGFGPTLTAGLDWASGNLVYGGFAGYGQQKMDWGLNRGEFDQDDATLGGYLAWSAGSAWVNGQLSYTWVSYDIDRRVNLGPTSRVHGGSADGTNLTAAIAAGWNFGEGSLKHGPVMQLVSQTIEVDGFDENSNEATALSFGDQEFDSLIGSLGWQVNYAINEHLQPYAKLTYDHEFEDAPAEATASLRSLPGVGAYAVRGLEYDQDYGTLVMGARTELFGLRTDIGANVTVGQKGGNDATLFVSFGGGF</sequence>
<evidence type="ECO:0000256" key="2">
    <source>
        <dbReference type="ARBA" id="ARBA00022729"/>
    </source>
</evidence>
<name>A0ABU1CCS0_9GAMM</name>
<keyword evidence="3" id="KW-0378">Hydrolase</keyword>
<dbReference type="SUPFAM" id="SSF103515">
    <property type="entry name" value="Autotransporter"/>
    <property type="match status" value="1"/>
</dbReference>
<dbReference type="InterPro" id="IPR006315">
    <property type="entry name" value="OM_autotransptr_brl_dom"/>
</dbReference>
<dbReference type="PANTHER" id="PTHR45648:SF22">
    <property type="entry name" value="GDSL LIPASE_ACYLHYDROLASE FAMILY PROTEIN (AFU_ORTHOLOGUE AFUA_4G14700)"/>
    <property type="match status" value="1"/>
</dbReference>
<dbReference type="Gene3D" id="2.40.128.130">
    <property type="entry name" value="Autotransporter beta-domain"/>
    <property type="match status" value="1"/>
</dbReference>
<evidence type="ECO:0000256" key="4">
    <source>
        <dbReference type="SAM" id="SignalP"/>
    </source>
</evidence>
<evidence type="ECO:0000256" key="1">
    <source>
        <dbReference type="ARBA" id="ARBA00008668"/>
    </source>
</evidence>
<comment type="caution">
    <text evidence="6">The sequence shown here is derived from an EMBL/GenBank/DDBJ whole genome shotgun (WGS) entry which is preliminary data.</text>
</comment>
<reference evidence="6 7" key="1">
    <citation type="submission" date="2023-04" db="EMBL/GenBank/DDBJ databases">
        <title>Lysobacter sp. strain UC isolated from soil sample.</title>
        <authorList>
            <person name="Choksket S."/>
            <person name="Harshvardhan F."/>
            <person name="Rana R."/>
            <person name="Patil P.B."/>
            <person name="Korpole S."/>
        </authorList>
    </citation>
    <scope>NUCLEOTIDE SEQUENCE [LARGE SCALE GENOMIC DNA]</scope>
    <source>
        <strain evidence="6 7">UC</strain>
    </source>
</reference>
<evidence type="ECO:0000259" key="5">
    <source>
        <dbReference type="PROSITE" id="PS51208"/>
    </source>
</evidence>
<organism evidence="6 7">
    <name type="scientific">Lysobacter arvi</name>
    <dbReference type="NCBI Taxonomy" id="3038776"/>
    <lineage>
        <taxon>Bacteria</taxon>
        <taxon>Pseudomonadati</taxon>
        <taxon>Pseudomonadota</taxon>
        <taxon>Gammaproteobacteria</taxon>
        <taxon>Lysobacterales</taxon>
        <taxon>Lysobacteraceae</taxon>
        <taxon>Lysobacter</taxon>
    </lineage>
</organism>
<dbReference type="NCBIfam" id="TIGR01414">
    <property type="entry name" value="autotrans_barl"/>
    <property type="match status" value="1"/>
</dbReference>
<dbReference type="PIRSF" id="PIRSF037375">
    <property type="entry name" value="Autotrns_EstA"/>
    <property type="match status" value="1"/>
</dbReference>
<dbReference type="PANTHER" id="PTHR45648">
    <property type="entry name" value="GDSL LIPASE/ACYLHYDROLASE FAMILY PROTEIN (AFU_ORTHOLOGUE AFUA_4G14700)"/>
    <property type="match status" value="1"/>
</dbReference>
<comment type="similarity">
    <text evidence="1">Belongs to the 'GDSL' lipolytic enzyme family.</text>
</comment>
<dbReference type="InterPro" id="IPR036514">
    <property type="entry name" value="SGNH_hydro_sf"/>
</dbReference>
<dbReference type="InterPro" id="IPR005546">
    <property type="entry name" value="Autotransporte_beta"/>
</dbReference>
<dbReference type="Pfam" id="PF03797">
    <property type="entry name" value="Autotransporter"/>
    <property type="match status" value="1"/>
</dbReference>
<dbReference type="InterPro" id="IPR001087">
    <property type="entry name" value="GDSL"/>
</dbReference>
<evidence type="ECO:0000313" key="6">
    <source>
        <dbReference type="EMBL" id="MDR0182986.1"/>
    </source>
</evidence>
<protein>
    <submittedName>
        <fullName evidence="6">Autotransporter domain-containing protein</fullName>
    </submittedName>
</protein>
<dbReference type="Gene3D" id="3.40.50.1110">
    <property type="entry name" value="SGNH hydrolase"/>
    <property type="match status" value="1"/>
</dbReference>
<dbReference type="InterPro" id="IPR051058">
    <property type="entry name" value="GDSL_Est/Lipase"/>
</dbReference>